<comment type="caution">
    <text evidence="2">The sequence shown here is derived from an EMBL/GenBank/DDBJ whole genome shotgun (WGS) entry which is preliminary data.</text>
</comment>
<reference evidence="2 3" key="1">
    <citation type="submission" date="2017-02" db="EMBL/GenBank/DDBJ databases">
        <title>Draft genome of Saccharomonospora sp. 154.</title>
        <authorList>
            <person name="Alonso-Carmona G.S."/>
            <person name="De La Haba R."/>
            <person name="Vera-Gargallo B."/>
            <person name="Sandoval-Trujillo A.H."/>
            <person name="Ramirez-Duran N."/>
            <person name="Ventosa A."/>
        </authorList>
    </citation>
    <scope>NUCLEOTIDE SEQUENCE [LARGE SCALE GENOMIC DNA]</scope>
    <source>
        <strain evidence="2 3">LRS4.154</strain>
    </source>
</reference>
<keyword evidence="3" id="KW-1185">Reference proteome</keyword>
<dbReference type="RefSeq" id="WP_081190191.1">
    <property type="nucleotide sequence ID" value="NZ_MWIH01000002.1"/>
</dbReference>
<dbReference type="STRING" id="1962155.B1813_01275"/>
<dbReference type="CDD" id="cd02440">
    <property type="entry name" value="AdoMet_MTases"/>
    <property type="match status" value="1"/>
</dbReference>
<dbReference type="AlphaFoldDB" id="A0A1V9ACU9"/>
<sequence>MVFFPPTTPTTTPRASRAVSVFVSAAVRSPRLLGAVAPSSAALGTVLASVVPTQGAPTVAELGAGTGAVTAQVMRRLPTGGRHLAVEIDPVLAEHVRSQHPAVTVVDGDAADLTELLAEQGVDQVDAVVSGLPWSLFPVATQQRILREVTRSLAPDGAFSTFAYRHAAPLSGAVRFRGLLEHLFDEVVVTRTVWRNLPPAHAYVCRRPRAVTEP</sequence>
<protein>
    <submittedName>
        <fullName evidence="2">SAM-dependent methyltransferase</fullName>
    </submittedName>
</protein>
<accession>A0A1V9ACU9</accession>
<dbReference type="InterPro" id="IPR041698">
    <property type="entry name" value="Methyltransf_25"/>
</dbReference>
<evidence type="ECO:0000259" key="1">
    <source>
        <dbReference type="Pfam" id="PF13649"/>
    </source>
</evidence>
<dbReference type="Proteomes" id="UP000192591">
    <property type="component" value="Unassembled WGS sequence"/>
</dbReference>
<organism evidence="2 3">
    <name type="scientific">Saccharomonospora piscinae</name>
    <dbReference type="NCBI Taxonomy" id="687388"/>
    <lineage>
        <taxon>Bacteria</taxon>
        <taxon>Bacillati</taxon>
        <taxon>Actinomycetota</taxon>
        <taxon>Actinomycetes</taxon>
        <taxon>Pseudonocardiales</taxon>
        <taxon>Pseudonocardiaceae</taxon>
        <taxon>Saccharomonospora</taxon>
    </lineage>
</organism>
<dbReference type="InterPro" id="IPR029063">
    <property type="entry name" value="SAM-dependent_MTases_sf"/>
</dbReference>
<evidence type="ECO:0000313" key="3">
    <source>
        <dbReference type="Proteomes" id="UP000192591"/>
    </source>
</evidence>
<dbReference type="Pfam" id="PF13649">
    <property type="entry name" value="Methyltransf_25"/>
    <property type="match status" value="1"/>
</dbReference>
<dbReference type="Gene3D" id="3.40.50.150">
    <property type="entry name" value="Vaccinia Virus protein VP39"/>
    <property type="match status" value="1"/>
</dbReference>
<dbReference type="GO" id="GO:0032259">
    <property type="term" value="P:methylation"/>
    <property type="evidence" value="ECO:0007669"/>
    <property type="project" value="UniProtKB-KW"/>
</dbReference>
<dbReference type="GO" id="GO:0008168">
    <property type="term" value="F:methyltransferase activity"/>
    <property type="evidence" value="ECO:0007669"/>
    <property type="project" value="UniProtKB-KW"/>
</dbReference>
<name>A0A1V9ACU9_SACPI</name>
<proteinExistence type="predicted"/>
<dbReference type="SUPFAM" id="SSF53335">
    <property type="entry name" value="S-adenosyl-L-methionine-dependent methyltransferases"/>
    <property type="match status" value="1"/>
</dbReference>
<feature type="domain" description="Methyltransferase" evidence="1">
    <location>
        <begin position="59"/>
        <end position="157"/>
    </location>
</feature>
<evidence type="ECO:0000313" key="2">
    <source>
        <dbReference type="EMBL" id="OQO94754.1"/>
    </source>
</evidence>
<keyword evidence="2" id="KW-0489">Methyltransferase</keyword>
<gene>
    <name evidence="2" type="ORF">B1813_01275</name>
</gene>
<keyword evidence="2" id="KW-0808">Transferase</keyword>
<dbReference type="EMBL" id="MWIH01000002">
    <property type="protein sequence ID" value="OQO94754.1"/>
    <property type="molecule type" value="Genomic_DNA"/>
</dbReference>